<dbReference type="AlphaFoldDB" id="A0A149QY01"/>
<protein>
    <recommendedName>
        <fullName evidence="3">Uracil-DNA glycosylase</fullName>
    </recommendedName>
</protein>
<dbReference type="PATRIC" id="fig|442.7.peg.3191"/>
<evidence type="ECO:0000313" key="2">
    <source>
        <dbReference type="Proteomes" id="UP000075573"/>
    </source>
</evidence>
<sequence>MTQTRHRGMLALMVEQATVISESVEHDVWCPDGYLSPGIHGQRIAIAGHSHWSDDPDHPGFTRDLLQDVVDGDRIRFFTSISHFFGFEDVSEFWSRALFFNFLPSLVGPGSERYGHGSQDQIAAGTARVTRILEAHRPQKLIVFSTKAWHDFPLTEEDQGHLPRKPFPSWQTYLLKDGAPVKACGLRHPQGADLARMTADVSTLMSL</sequence>
<name>A0A149QY01_9PROT</name>
<reference evidence="1 2" key="1">
    <citation type="submission" date="2015-06" db="EMBL/GenBank/DDBJ databases">
        <title>Improved classification and identification of acetic acid bacteria using matrix-assisted laser desorption/ionization time-of-flight mass spectrometry; Gluconobacter nephelii and Gluconobacter uchimurae are later heterotypic synonyms of Gluconobacter japonicus and Gluconobacter oxydans, respectively.</title>
        <authorList>
            <person name="Li L."/>
            <person name="Cleenwerck I."/>
            <person name="De Vuyst L."/>
            <person name="Vandamme P."/>
        </authorList>
    </citation>
    <scope>NUCLEOTIDE SEQUENCE [LARGE SCALE GENOMIC DNA]</scope>
    <source>
        <strain evidence="1 2">LMG 1764</strain>
    </source>
</reference>
<comment type="caution">
    <text evidence="1">The sequence shown here is derived from an EMBL/GenBank/DDBJ whole genome shotgun (WGS) entry which is preliminary data.</text>
</comment>
<organism evidence="1 2">
    <name type="scientific">Gluconobacter potus</name>
    <dbReference type="NCBI Taxonomy" id="2724927"/>
    <lineage>
        <taxon>Bacteria</taxon>
        <taxon>Pseudomonadati</taxon>
        <taxon>Pseudomonadota</taxon>
        <taxon>Alphaproteobacteria</taxon>
        <taxon>Acetobacterales</taxon>
        <taxon>Acetobacteraceae</taxon>
        <taxon>Gluconobacter</taxon>
    </lineage>
</organism>
<dbReference type="Proteomes" id="UP000075573">
    <property type="component" value="Unassembled WGS sequence"/>
</dbReference>
<evidence type="ECO:0000313" key="1">
    <source>
        <dbReference type="EMBL" id="KXV02185.1"/>
    </source>
</evidence>
<accession>A0A149QY01</accession>
<dbReference type="EMBL" id="LHZB01000101">
    <property type="protein sequence ID" value="KXV02185.1"/>
    <property type="molecule type" value="Genomic_DNA"/>
</dbReference>
<evidence type="ECO:0008006" key="3">
    <source>
        <dbReference type="Google" id="ProtNLM"/>
    </source>
</evidence>
<proteinExistence type="predicted"/>
<gene>
    <name evidence="1" type="ORF">AD929_03525</name>
</gene>